<dbReference type="InterPro" id="IPR050706">
    <property type="entry name" value="Cyclic-di-GMP_PDE-like"/>
</dbReference>
<feature type="domain" description="EAL" evidence="4">
    <location>
        <begin position="497"/>
        <end position="752"/>
    </location>
</feature>
<sequence>MSNDEFVFLEDDESTPSPSQRKMAHGIITAWRILIVDDDADVHEITEMALDNLTFLGRPAELLHAYSAAEAASILAHEQDIAIILLDVVMETSDAGLNLVGHIRNDLEMRNVRIILRTGQPGQAPEMDAITKYDIDDYKTKTELTRNKLFTSITTALRSFERMQKLDANRAGLEKIIASSNEFLSRRGLRNFAEGVITQLSGLMDVSPEGLVCAIGEGEHLDLIDDASDTRHGQIQIIAAAGRYSDMIGMDLEELHASEISSALRECMMRKETIFRPGCVVLYLYVREGYALAAYIGAPEPISSLDQHLLEVFCGNLTLCAENIQLVEKLKRRAYVDELTNLANRTAILDAMNAVLHDPDPQPNSLILIDLQLFAEINDVLGHSYGDRLLCSVGERLSTVLPDCIVGRIAADLFAVIGRSEMLTQISMSAIFTAPFKIDHFELPIRVAAGSTDLVANGQTALDYMKQAYIALKRAKSSGFGQVTKYDPQLAAITRDRAQRLGDLQMAIERDQFECHYQPLIDFKTGRPCGMEALLRWRREDGKLVPPCDFIPLAEYSGLIRPIGDWVLREAMAMLGQIHAAGFADMRVSINVSKVQMVADNFIDSLERLIAMAPVAPQAVEIEITESACDLGIEDLEVLLSRIRKLGFSIAIDDFGTGFSSLAYLDRLPVDKLKIDRCFVTPLDNDEQNSSRIAELIIPLGHRLGMAIVAEGIETEKQAQKLREMSCDIAQGYLYGKPMPADELMTWLKNFNPV</sequence>
<evidence type="ECO:0000256" key="1">
    <source>
        <dbReference type="PROSITE-ProRule" id="PRU00169"/>
    </source>
</evidence>
<name>A0A2N3KYA0_9PROT</name>
<dbReference type="InterPro" id="IPR021800">
    <property type="entry name" value="DUF3369"/>
</dbReference>
<organism evidence="6 7">
    <name type="scientific">Thalassospira marina</name>
    <dbReference type="NCBI Taxonomy" id="2048283"/>
    <lineage>
        <taxon>Bacteria</taxon>
        <taxon>Pseudomonadati</taxon>
        <taxon>Pseudomonadota</taxon>
        <taxon>Alphaproteobacteria</taxon>
        <taxon>Rhodospirillales</taxon>
        <taxon>Thalassospiraceae</taxon>
        <taxon>Thalassospira</taxon>
    </lineage>
</organism>
<evidence type="ECO:0000259" key="3">
    <source>
        <dbReference type="PROSITE" id="PS50110"/>
    </source>
</evidence>
<dbReference type="GO" id="GO:0000160">
    <property type="term" value="P:phosphorelay signal transduction system"/>
    <property type="evidence" value="ECO:0007669"/>
    <property type="project" value="InterPro"/>
</dbReference>
<dbReference type="PANTHER" id="PTHR33121:SF70">
    <property type="entry name" value="SIGNALING PROTEIN YKOW"/>
    <property type="match status" value="1"/>
</dbReference>
<dbReference type="PANTHER" id="PTHR33121">
    <property type="entry name" value="CYCLIC DI-GMP PHOSPHODIESTERASE PDEF"/>
    <property type="match status" value="1"/>
</dbReference>
<dbReference type="Pfam" id="PF00990">
    <property type="entry name" value="GGDEF"/>
    <property type="match status" value="1"/>
</dbReference>
<evidence type="ECO:0000313" key="6">
    <source>
        <dbReference type="EMBL" id="PKR55541.1"/>
    </source>
</evidence>
<dbReference type="InterPro" id="IPR001633">
    <property type="entry name" value="EAL_dom"/>
</dbReference>
<dbReference type="SMART" id="SM00052">
    <property type="entry name" value="EAL"/>
    <property type="match status" value="1"/>
</dbReference>
<dbReference type="CDD" id="cd01949">
    <property type="entry name" value="GGDEF"/>
    <property type="match status" value="1"/>
</dbReference>
<dbReference type="InterPro" id="IPR043128">
    <property type="entry name" value="Rev_trsase/Diguanyl_cyclase"/>
</dbReference>
<dbReference type="SUPFAM" id="SSF141868">
    <property type="entry name" value="EAL domain-like"/>
    <property type="match status" value="1"/>
</dbReference>
<dbReference type="EMBL" id="NWTK01000002">
    <property type="protein sequence ID" value="PKR55541.1"/>
    <property type="molecule type" value="Genomic_DNA"/>
</dbReference>
<dbReference type="PROSITE" id="PS50883">
    <property type="entry name" value="EAL"/>
    <property type="match status" value="1"/>
</dbReference>
<dbReference type="OrthoDB" id="7251575at2"/>
<proteinExistence type="predicted"/>
<dbReference type="GO" id="GO:0071111">
    <property type="term" value="F:cyclic-guanylate-specific phosphodiesterase activity"/>
    <property type="evidence" value="ECO:0007669"/>
    <property type="project" value="InterPro"/>
</dbReference>
<protein>
    <submittedName>
        <fullName evidence="6">Response regulator receiver protein</fullName>
    </submittedName>
</protein>
<dbReference type="PROSITE" id="PS50110">
    <property type="entry name" value="RESPONSE_REGULATORY"/>
    <property type="match status" value="1"/>
</dbReference>
<dbReference type="InterPro" id="IPR035919">
    <property type="entry name" value="EAL_sf"/>
</dbReference>
<evidence type="ECO:0000259" key="5">
    <source>
        <dbReference type="PROSITE" id="PS50887"/>
    </source>
</evidence>
<dbReference type="InterPro" id="IPR011006">
    <property type="entry name" value="CheY-like_superfamily"/>
</dbReference>
<dbReference type="SUPFAM" id="SSF52172">
    <property type="entry name" value="CheY-like"/>
    <property type="match status" value="1"/>
</dbReference>
<dbReference type="Gene3D" id="3.20.20.450">
    <property type="entry name" value="EAL domain"/>
    <property type="match status" value="1"/>
</dbReference>
<dbReference type="PROSITE" id="PS50887">
    <property type="entry name" value="GGDEF"/>
    <property type="match status" value="1"/>
</dbReference>
<dbReference type="Pfam" id="PF00563">
    <property type="entry name" value="EAL"/>
    <property type="match status" value="1"/>
</dbReference>
<dbReference type="AlphaFoldDB" id="A0A2N3KYA0"/>
<dbReference type="Pfam" id="PF11849">
    <property type="entry name" value="DUF3369"/>
    <property type="match status" value="1"/>
</dbReference>
<accession>A0A2N3KYA0</accession>
<evidence type="ECO:0000313" key="7">
    <source>
        <dbReference type="Proteomes" id="UP000233597"/>
    </source>
</evidence>
<feature type="domain" description="Response regulatory" evidence="3">
    <location>
        <begin position="32"/>
        <end position="156"/>
    </location>
</feature>
<dbReference type="SMART" id="SM00267">
    <property type="entry name" value="GGDEF"/>
    <property type="match status" value="1"/>
</dbReference>
<dbReference type="Gene3D" id="3.40.50.2300">
    <property type="match status" value="1"/>
</dbReference>
<gene>
    <name evidence="6" type="ORF">COO20_05090</name>
</gene>
<dbReference type="InterPro" id="IPR001789">
    <property type="entry name" value="Sig_transdc_resp-reg_receiver"/>
</dbReference>
<feature type="region of interest" description="Disordered" evidence="2">
    <location>
        <begin position="1"/>
        <end position="21"/>
    </location>
</feature>
<keyword evidence="1" id="KW-0597">Phosphoprotein</keyword>
<dbReference type="CDD" id="cd01948">
    <property type="entry name" value="EAL"/>
    <property type="match status" value="1"/>
</dbReference>
<dbReference type="RefSeq" id="WP_101264589.1">
    <property type="nucleotide sequence ID" value="NZ_NWTK01000002.1"/>
</dbReference>
<feature type="domain" description="GGDEF" evidence="5">
    <location>
        <begin position="362"/>
        <end position="488"/>
    </location>
</feature>
<dbReference type="SUPFAM" id="SSF55073">
    <property type="entry name" value="Nucleotide cyclase"/>
    <property type="match status" value="1"/>
</dbReference>
<dbReference type="InterPro" id="IPR000160">
    <property type="entry name" value="GGDEF_dom"/>
</dbReference>
<evidence type="ECO:0000259" key="4">
    <source>
        <dbReference type="PROSITE" id="PS50883"/>
    </source>
</evidence>
<dbReference type="Proteomes" id="UP000233597">
    <property type="component" value="Unassembled WGS sequence"/>
</dbReference>
<evidence type="ECO:0000256" key="2">
    <source>
        <dbReference type="SAM" id="MobiDB-lite"/>
    </source>
</evidence>
<dbReference type="InterPro" id="IPR029787">
    <property type="entry name" value="Nucleotide_cyclase"/>
</dbReference>
<dbReference type="Gene3D" id="3.30.70.270">
    <property type="match status" value="1"/>
</dbReference>
<feature type="modified residue" description="4-aspartylphosphate" evidence="1">
    <location>
        <position position="87"/>
    </location>
</feature>
<comment type="caution">
    <text evidence="6">The sequence shown here is derived from an EMBL/GenBank/DDBJ whole genome shotgun (WGS) entry which is preliminary data.</text>
</comment>
<reference evidence="6 7" key="1">
    <citation type="submission" date="2017-09" db="EMBL/GenBank/DDBJ databases">
        <title>Biodiversity and function of Thalassospira species in the particle-attached aromatic-hydrocarbon-degrading consortia from the surface seawater of the South China Sea.</title>
        <authorList>
            <person name="Dong C."/>
            <person name="Liu R."/>
            <person name="Shao Z."/>
        </authorList>
    </citation>
    <scope>NUCLEOTIDE SEQUENCE [LARGE SCALE GENOMIC DNA]</scope>
    <source>
        <strain evidence="6 7">CSC1P2</strain>
    </source>
</reference>
<dbReference type="NCBIfam" id="TIGR00254">
    <property type="entry name" value="GGDEF"/>
    <property type="match status" value="1"/>
</dbReference>